<dbReference type="OrthoDB" id="9995605at2759"/>
<evidence type="ECO:0000256" key="13">
    <source>
        <dbReference type="ARBA" id="ARBA00023128"/>
    </source>
</evidence>
<evidence type="ECO:0000256" key="5">
    <source>
        <dbReference type="ARBA" id="ARBA00015175"/>
    </source>
</evidence>
<keyword evidence="11" id="KW-0249">Electron transport</keyword>
<evidence type="ECO:0000256" key="17">
    <source>
        <dbReference type="SAM" id="Coils"/>
    </source>
</evidence>
<keyword evidence="20" id="KW-1185">Reference proteome</keyword>
<name>A0A3B0J493_DROGU</name>
<dbReference type="Proteomes" id="UP000268350">
    <property type="component" value="Unassembled WGS sequence"/>
</dbReference>
<evidence type="ECO:0000256" key="8">
    <source>
        <dbReference type="ARBA" id="ARBA00022692"/>
    </source>
</evidence>
<protein>
    <recommendedName>
        <fullName evidence="5">NADH dehydrogenase [ubiquinone] 1 beta subcomplex subunit 5, mitochondrial</fullName>
    </recommendedName>
    <alternativeName>
        <fullName evidence="16">Complex I-SGDH</fullName>
    </alternativeName>
    <alternativeName>
        <fullName evidence="15">NADH-ubiquinone oxidoreductase SGDH subunit</fullName>
    </alternativeName>
</protein>
<gene>
    <name evidence="19" type="ORF">DGUA_6G006759</name>
</gene>
<keyword evidence="17" id="KW-0175">Coiled coil</keyword>
<dbReference type="GO" id="GO:0005743">
    <property type="term" value="C:mitochondrial inner membrane"/>
    <property type="evidence" value="ECO:0007669"/>
    <property type="project" value="UniProtKB-SubCell"/>
</dbReference>
<dbReference type="PANTHER" id="PTHR13178:SF0">
    <property type="entry name" value="NADH DEHYDROGENASE [UBIQUINONE] 1 BETA SUBCOMPLEX SUBUNIT 5, MITOCHONDRIAL"/>
    <property type="match status" value="1"/>
</dbReference>
<evidence type="ECO:0000256" key="3">
    <source>
        <dbReference type="ARBA" id="ARBA00007152"/>
    </source>
</evidence>
<evidence type="ECO:0000256" key="11">
    <source>
        <dbReference type="ARBA" id="ARBA00022982"/>
    </source>
</evidence>
<dbReference type="OMA" id="HHHMTIK"/>
<feature type="transmembrane region" description="Helical" evidence="18">
    <location>
        <begin position="62"/>
        <end position="84"/>
    </location>
</feature>
<dbReference type="InterPro" id="IPR019173">
    <property type="entry name" value="NADH_UbQ_OxRdtase_B5_su"/>
</dbReference>
<comment type="function">
    <text evidence="1">Accessory subunit of the mitochondrial membrane respiratory chain NADH dehydrogenase (Complex I), that is believed not to be involved in catalysis. Complex I functions in the transfer of electrons from NADH to the respiratory chain. The immediate electron acceptor for the enzyme is believed to be ubiquinone.</text>
</comment>
<organism evidence="19 20">
    <name type="scientific">Drosophila guanche</name>
    <name type="common">Fruit fly</name>
    <dbReference type="NCBI Taxonomy" id="7266"/>
    <lineage>
        <taxon>Eukaryota</taxon>
        <taxon>Metazoa</taxon>
        <taxon>Ecdysozoa</taxon>
        <taxon>Arthropoda</taxon>
        <taxon>Hexapoda</taxon>
        <taxon>Insecta</taxon>
        <taxon>Pterygota</taxon>
        <taxon>Neoptera</taxon>
        <taxon>Endopterygota</taxon>
        <taxon>Diptera</taxon>
        <taxon>Brachycera</taxon>
        <taxon>Muscomorpha</taxon>
        <taxon>Ephydroidea</taxon>
        <taxon>Drosophilidae</taxon>
        <taxon>Drosophila</taxon>
        <taxon>Sophophora</taxon>
    </lineage>
</organism>
<evidence type="ECO:0000256" key="9">
    <source>
        <dbReference type="ARBA" id="ARBA00022792"/>
    </source>
</evidence>
<keyword evidence="12 18" id="KW-1133">Transmembrane helix</keyword>
<keyword evidence="7" id="KW-0679">Respiratory chain</keyword>
<keyword evidence="9" id="KW-0999">Mitochondrion inner membrane</keyword>
<dbReference type="Pfam" id="PF09781">
    <property type="entry name" value="NDUF_B5"/>
    <property type="match status" value="2"/>
</dbReference>
<keyword evidence="14 18" id="KW-0472">Membrane</keyword>
<comment type="subunit">
    <text evidence="4">Complex I is composed of 45 different subunits.</text>
</comment>
<reference evidence="20" key="1">
    <citation type="submission" date="2018-01" db="EMBL/GenBank/DDBJ databases">
        <authorList>
            <person name="Alioto T."/>
            <person name="Alioto T."/>
        </authorList>
    </citation>
    <scope>NUCLEOTIDE SEQUENCE [LARGE SCALE GENOMIC DNA]</scope>
</reference>
<evidence type="ECO:0000313" key="20">
    <source>
        <dbReference type="Proteomes" id="UP000268350"/>
    </source>
</evidence>
<dbReference type="AlphaFoldDB" id="A0A3B0J493"/>
<comment type="similarity">
    <text evidence="3">Belongs to the complex I NDUFB5 subunit family.</text>
</comment>
<evidence type="ECO:0000256" key="6">
    <source>
        <dbReference type="ARBA" id="ARBA00022448"/>
    </source>
</evidence>
<dbReference type="EMBL" id="OUUW01000002">
    <property type="protein sequence ID" value="SPP76265.1"/>
    <property type="molecule type" value="Genomic_DNA"/>
</dbReference>
<feature type="coiled-coil region" evidence="17">
    <location>
        <begin position="142"/>
        <end position="181"/>
    </location>
</feature>
<evidence type="ECO:0000256" key="18">
    <source>
        <dbReference type="SAM" id="Phobius"/>
    </source>
</evidence>
<evidence type="ECO:0000256" key="2">
    <source>
        <dbReference type="ARBA" id="ARBA00004434"/>
    </source>
</evidence>
<keyword evidence="6" id="KW-0813">Transport</keyword>
<keyword evidence="10" id="KW-0809">Transit peptide</keyword>
<comment type="subcellular location">
    <subcellularLocation>
        <location evidence="2">Mitochondrion inner membrane</location>
        <topology evidence="2">Single-pass membrane protein</topology>
    </subcellularLocation>
</comment>
<evidence type="ECO:0000256" key="10">
    <source>
        <dbReference type="ARBA" id="ARBA00022946"/>
    </source>
</evidence>
<sequence>MVGWSRLLSPAAQFANYRAVLQAPACRNALQQQLRRMGGDHGHHHMTVKPSRFQWDKFKDLIHFYVMLGVVPITALVLCSNIFVGPAQLAEIPEGYVPKYWEYEKVGHRNSRSIATELAKLSPFLQHPISRFISRYIYSSQQQEYEKALHNLFEENEKAQIRKLEEEVRRKMSERNDYQSYYYRPTVAKYHRISKEAADELEALRGD</sequence>
<dbReference type="PANTHER" id="PTHR13178">
    <property type="entry name" value="NADH-UBIQUINONE OXIDOREDUCTASE SGDH SUBUNIT"/>
    <property type="match status" value="1"/>
</dbReference>
<evidence type="ECO:0000256" key="4">
    <source>
        <dbReference type="ARBA" id="ARBA00011533"/>
    </source>
</evidence>
<proteinExistence type="inferred from homology"/>
<dbReference type="STRING" id="7266.A0A3B0J493"/>
<evidence type="ECO:0000313" key="19">
    <source>
        <dbReference type="EMBL" id="SPP76265.1"/>
    </source>
</evidence>
<evidence type="ECO:0000256" key="7">
    <source>
        <dbReference type="ARBA" id="ARBA00022660"/>
    </source>
</evidence>
<evidence type="ECO:0000256" key="15">
    <source>
        <dbReference type="ARBA" id="ARBA00032395"/>
    </source>
</evidence>
<keyword evidence="13" id="KW-0496">Mitochondrion</keyword>
<accession>A0A3B0J493</accession>
<keyword evidence="8 18" id="KW-0812">Transmembrane</keyword>
<evidence type="ECO:0000256" key="1">
    <source>
        <dbReference type="ARBA" id="ARBA00003195"/>
    </source>
</evidence>
<evidence type="ECO:0000256" key="14">
    <source>
        <dbReference type="ARBA" id="ARBA00023136"/>
    </source>
</evidence>
<evidence type="ECO:0000256" key="12">
    <source>
        <dbReference type="ARBA" id="ARBA00022989"/>
    </source>
</evidence>
<evidence type="ECO:0000256" key="16">
    <source>
        <dbReference type="ARBA" id="ARBA00032550"/>
    </source>
</evidence>